<dbReference type="HAMAP" id="MF_00165">
    <property type="entry name" value="Thymidylate_kinase"/>
    <property type="match status" value="1"/>
</dbReference>
<dbReference type="Pfam" id="PF02223">
    <property type="entry name" value="Thymidylate_kin"/>
    <property type="match status" value="1"/>
</dbReference>
<dbReference type="PANTHER" id="PTHR10344:SF4">
    <property type="entry name" value="UMP-CMP KINASE 2, MITOCHONDRIAL"/>
    <property type="match status" value="1"/>
</dbReference>
<evidence type="ECO:0000256" key="1">
    <source>
        <dbReference type="ARBA" id="ARBA00009776"/>
    </source>
</evidence>
<dbReference type="EMBL" id="FMHZ01000002">
    <property type="protein sequence ID" value="SCL53499.1"/>
    <property type="molecule type" value="Genomic_DNA"/>
</dbReference>
<feature type="domain" description="Thymidylate kinase-like" evidence="11">
    <location>
        <begin position="8"/>
        <end position="148"/>
    </location>
</feature>
<dbReference type="AlphaFoldDB" id="A0A1C6UHX9"/>
<evidence type="ECO:0000256" key="7">
    <source>
        <dbReference type="ARBA" id="ARBA00022777"/>
    </source>
</evidence>
<evidence type="ECO:0000259" key="11">
    <source>
        <dbReference type="Pfam" id="PF02223"/>
    </source>
</evidence>
<dbReference type="GO" id="GO:0006233">
    <property type="term" value="P:dTDP biosynthetic process"/>
    <property type="evidence" value="ECO:0007669"/>
    <property type="project" value="InterPro"/>
</dbReference>
<dbReference type="InterPro" id="IPR027417">
    <property type="entry name" value="P-loop_NTPase"/>
</dbReference>
<dbReference type="Proteomes" id="UP000199001">
    <property type="component" value="Unassembled WGS sequence"/>
</dbReference>
<dbReference type="GO" id="GO:0005524">
    <property type="term" value="F:ATP binding"/>
    <property type="evidence" value="ECO:0007669"/>
    <property type="project" value="UniProtKB-UniRule"/>
</dbReference>
<keyword evidence="13" id="KW-1185">Reference proteome</keyword>
<dbReference type="PANTHER" id="PTHR10344">
    <property type="entry name" value="THYMIDYLATE KINASE"/>
    <property type="match status" value="1"/>
</dbReference>
<name>A0A1C6UHX9_9ACTN</name>
<sequence>MSGRFIVVDGPSGVGKTTITALLADSLAAEGWLVHPTKEPTRTRLGQTARYGTDDYHGLTLACLVAADRYQHLETEIRPALAAGQIVLCDRYLATSLVLQRLDGVDPTFIWDLNSLADRPDLTIVLTGDPNRSRSRAAARGIHSRFHRGGVDAGRREMELYVEVSAELSEAGFSVHVHDVGTQSPGEVVAALLDPVRALLGHGGDAQALTGSDARISES</sequence>
<evidence type="ECO:0000256" key="10">
    <source>
        <dbReference type="HAMAP-Rule" id="MF_00165"/>
    </source>
</evidence>
<keyword evidence="7 10" id="KW-0418">Kinase</keyword>
<dbReference type="Gene3D" id="3.40.50.300">
    <property type="entry name" value="P-loop containing nucleotide triphosphate hydrolases"/>
    <property type="match status" value="1"/>
</dbReference>
<evidence type="ECO:0000256" key="2">
    <source>
        <dbReference type="ARBA" id="ARBA00012980"/>
    </source>
</evidence>
<keyword evidence="8 10" id="KW-0067">ATP-binding</keyword>
<proteinExistence type="inferred from homology"/>
<keyword evidence="6 10" id="KW-0547">Nucleotide-binding</keyword>
<dbReference type="GO" id="GO:0006227">
    <property type="term" value="P:dUDP biosynthetic process"/>
    <property type="evidence" value="ECO:0007669"/>
    <property type="project" value="TreeGrafter"/>
</dbReference>
<dbReference type="CDD" id="cd01672">
    <property type="entry name" value="TMPK"/>
    <property type="match status" value="1"/>
</dbReference>
<comment type="similarity">
    <text evidence="1 10">Belongs to the thymidylate kinase family.</text>
</comment>
<gene>
    <name evidence="10" type="primary">tmk</name>
    <name evidence="12" type="ORF">GA0070606_2131</name>
</gene>
<dbReference type="GO" id="GO:0005737">
    <property type="term" value="C:cytoplasm"/>
    <property type="evidence" value="ECO:0007669"/>
    <property type="project" value="TreeGrafter"/>
</dbReference>
<dbReference type="InterPro" id="IPR018094">
    <property type="entry name" value="Thymidylate_kinase"/>
</dbReference>
<comment type="function">
    <text evidence="10">Phosphorylation of dTMP to form dTDP in both de novo and salvage pathways of dTTP synthesis.</text>
</comment>
<organism evidence="12 13">
    <name type="scientific">Micromonospora citrea</name>
    <dbReference type="NCBI Taxonomy" id="47855"/>
    <lineage>
        <taxon>Bacteria</taxon>
        <taxon>Bacillati</taxon>
        <taxon>Actinomycetota</taxon>
        <taxon>Actinomycetes</taxon>
        <taxon>Micromonosporales</taxon>
        <taxon>Micromonosporaceae</taxon>
        <taxon>Micromonospora</taxon>
    </lineage>
</organism>
<dbReference type="GO" id="GO:0006235">
    <property type="term" value="P:dTTP biosynthetic process"/>
    <property type="evidence" value="ECO:0007669"/>
    <property type="project" value="UniProtKB-UniRule"/>
</dbReference>
<dbReference type="OrthoDB" id="4549048at2"/>
<dbReference type="GO" id="GO:0004798">
    <property type="term" value="F:dTMP kinase activity"/>
    <property type="evidence" value="ECO:0007669"/>
    <property type="project" value="UniProtKB-UniRule"/>
</dbReference>
<protein>
    <recommendedName>
        <fullName evidence="3 10">Thymidylate kinase</fullName>
        <ecNumber evidence="2 10">2.7.4.9</ecNumber>
    </recommendedName>
    <alternativeName>
        <fullName evidence="10">dTMP kinase</fullName>
    </alternativeName>
</protein>
<evidence type="ECO:0000256" key="6">
    <source>
        <dbReference type="ARBA" id="ARBA00022741"/>
    </source>
</evidence>
<accession>A0A1C6UHX9</accession>
<keyword evidence="5 10" id="KW-0545">Nucleotide biosynthesis</keyword>
<dbReference type="RefSeq" id="WP_091097250.1">
    <property type="nucleotide sequence ID" value="NZ_FMHZ01000002.1"/>
</dbReference>
<evidence type="ECO:0000256" key="3">
    <source>
        <dbReference type="ARBA" id="ARBA00017144"/>
    </source>
</evidence>
<dbReference type="SUPFAM" id="SSF52540">
    <property type="entry name" value="P-loop containing nucleoside triphosphate hydrolases"/>
    <property type="match status" value="1"/>
</dbReference>
<evidence type="ECO:0000256" key="5">
    <source>
        <dbReference type="ARBA" id="ARBA00022727"/>
    </source>
</evidence>
<keyword evidence="4 10" id="KW-0808">Transferase</keyword>
<dbReference type="STRING" id="47855.GA0070606_2131"/>
<comment type="caution">
    <text evidence="10">Lacks conserved residue(s) required for the propagation of feature annotation.</text>
</comment>
<evidence type="ECO:0000256" key="9">
    <source>
        <dbReference type="ARBA" id="ARBA00048743"/>
    </source>
</evidence>
<evidence type="ECO:0000256" key="8">
    <source>
        <dbReference type="ARBA" id="ARBA00022840"/>
    </source>
</evidence>
<dbReference type="EC" id="2.7.4.9" evidence="2 10"/>
<dbReference type="NCBIfam" id="TIGR00041">
    <property type="entry name" value="DTMP_kinase"/>
    <property type="match status" value="1"/>
</dbReference>
<comment type="catalytic activity">
    <reaction evidence="9 10">
        <text>dTMP + ATP = dTDP + ADP</text>
        <dbReference type="Rhea" id="RHEA:13517"/>
        <dbReference type="ChEBI" id="CHEBI:30616"/>
        <dbReference type="ChEBI" id="CHEBI:58369"/>
        <dbReference type="ChEBI" id="CHEBI:63528"/>
        <dbReference type="ChEBI" id="CHEBI:456216"/>
        <dbReference type="EC" id="2.7.4.9"/>
    </reaction>
</comment>
<reference evidence="13" key="1">
    <citation type="submission" date="2016-06" db="EMBL/GenBank/DDBJ databases">
        <authorList>
            <person name="Varghese N."/>
            <person name="Submissions Spin"/>
        </authorList>
    </citation>
    <scope>NUCLEOTIDE SEQUENCE [LARGE SCALE GENOMIC DNA]</scope>
    <source>
        <strain evidence="13">DSM 43903</strain>
    </source>
</reference>
<evidence type="ECO:0000313" key="13">
    <source>
        <dbReference type="Proteomes" id="UP000199001"/>
    </source>
</evidence>
<evidence type="ECO:0000256" key="4">
    <source>
        <dbReference type="ARBA" id="ARBA00022679"/>
    </source>
</evidence>
<evidence type="ECO:0000313" key="12">
    <source>
        <dbReference type="EMBL" id="SCL53499.1"/>
    </source>
</evidence>
<dbReference type="InterPro" id="IPR039430">
    <property type="entry name" value="Thymidylate_kin-like_dom"/>
</dbReference>